<proteinExistence type="predicted"/>
<dbReference type="AlphaFoldDB" id="A0A8J3N8V0"/>
<feature type="domain" description="DUF1990" evidence="1">
    <location>
        <begin position="6"/>
        <end position="160"/>
    </location>
</feature>
<gene>
    <name evidence="2" type="ORF">Aru02nite_13650</name>
</gene>
<keyword evidence="3" id="KW-1185">Reference proteome</keyword>
<dbReference type="InterPro" id="IPR014457">
    <property type="entry name" value="UCP010260"/>
</dbReference>
<organism evidence="2 3">
    <name type="scientific">Actinocatenispora rupis</name>
    <dbReference type="NCBI Taxonomy" id="519421"/>
    <lineage>
        <taxon>Bacteria</taxon>
        <taxon>Bacillati</taxon>
        <taxon>Actinomycetota</taxon>
        <taxon>Actinomycetes</taxon>
        <taxon>Micromonosporales</taxon>
        <taxon>Micromonosporaceae</taxon>
        <taxon>Actinocatenispora</taxon>
    </lineage>
</organism>
<evidence type="ECO:0000313" key="3">
    <source>
        <dbReference type="Proteomes" id="UP000612808"/>
    </source>
</evidence>
<evidence type="ECO:0000313" key="2">
    <source>
        <dbReference type="EMBL" id="GID10476.1"/>
    </source>
</evidence>
<dbReference type="EMBL" id="BOMB01000008">
    <property type="protein sequence ID" value="GID10476.1"/>
    <property type="molecule type" value="Genomic_DNA"/>
</dbReference>
<dbReference type="RefSeq" id="WP_203655782.1">
    <property type="nucleotide sequence ID" value="NZ_BAAAZM010000003.1"/>
</dbReference>
<reference evidence="2" key="1">
    <citation type="submission" date="2021-01" db="EMBL/GenBank/DDBJ databases">
        <title>Whole genome shotgun sequence of Actinocatenispora rupis NBRC 107355.</title>
        <authorList>
            <person name="Komaki H."/>
            <person name="Tamura T."/>
        </authorList>
    </citation>
    <scope>NUCLEOTIDE SEQUENCE</scope>
    <source>
        <strain evidence="2">NBRC 107355</strain>
    </source>
</reference>
<name>A0A8J3N8V0_9ACTN</name>
<dbReference type="PIRSF" id="PIRSF010260">
    <property type="entry name" value="UCP010260"/>
    <property type="match status" value="1"/>
</dbReference>
<dbReference type="PANTHER" id="PTHR34202">
    <property type="entry name" value="UPF0548 PROTEIN"/>
    <property type="match status" value="1"/>
</dbReference>
<protein>
    <recommendedName>
        <fullName evidence="1">DUF1990 domain-containing protein</fullName>
    </recommendedName>
</protein>
<accession>A0A8J3N8V0</accession>
<dbReference type="PANTHER" id="PTHR34202:SF1">
    <property type="entry name" value="UPF0548 PROTEIN"/>
    <property type="match status" value="1"/>
</dbReference>
<dbReference type="Proteomes" id="UP000612808">
    <property type="component" value="Unassembled WGS sequence"/>
</dbReference>
<comment type="caution">
    <text evidence="2">The sequence shown here is derived from an EMBL/GenBank/DDBJ whole genome shotgun (WGS) entry which is preliminary data.</text>
</comment>
<dbReference type="Pfam" id="PF09348">
    <property type="entry name" value="DUF1990"/>
    <property type="match status" value="1"/>
</dbReference>
<evidence type="ECO:0000259" key="1">
    <source>
        <dbReference type="Pfam" id="PF09348"/>
    </source>
</evidence>
<sequence>MTDDPTYPEVGATRAGALPTGYRHVRRTVRLGSGPEPFHRLVAGMADWRIHRDAGLTVRVDGPPTPGLRFVTGIGFGPLRLSAPCRIVWFVDEPDRYGFGFGTLPGHPERGEESFLAEWTAEDDVYFHVTAFSRPAAWYARLGAAPARRVQDRVTDRYVASAVALAGP</sequence>
<dbReference type="InterPro" id="IPR018960">
    <property type="entry name" value="DUF1990"/>
</dbReference>